<feature type="domain" description="PSP1 C-terminal" evidence="2">
    <location>
        <begin position="133"/>
        <end position="218"/>
    </location>
</feature>
<dbReference type="InterPro" id="IPR047767">
    <property type="entry name" value="PSP1-like"/>
</dbReference>
<organism evidence="3 4">
    <name type="scientific">Candidatus Electrothrix marina</name>
    <dbReference type="NCBI Taxonomy" id="1859130"/>
    <lineage>
        <taxon>Bacteria</taxon>
        <taxon>Pseudomonadati</taxon>
        <taxon>Thermodesulfobacteriota</taxon>
        <taxon>Desulfobulbia</taxon>
        <taxon>Desulfobulbales</taxon>
        <taxon>Desulfobulbaceae</taxon>
        <taxon>Candidatus Electrothrix</taxon>
    </lineage>
</organism>
<feature type="compositionally biased region" description="Basic residues" evidence="1">
    <location>
        <begin position="344"/>
        <end position="362"/>
    </location>
</feature>
<dbReference type="PANTHER" id="PTHR43830">
    <property type="entry name" value="PROTEIN PSP1"/>
    <property type="match status" value="1"/>
</dbReference>
<dbReference type="PROSITE" id="PS51411">
    <property type="entry name" value="PSP1_C"/>
    <property type="match status" value="1"/>
</dbReference>
<proteinExistence type="predicted"/>
<evidence type="ECO:0000313" key="4">
    <source>
        <dbReference type="Proteomes" id="UP000287615"/>
    </source>
</evidence>
<comment type="caution">
    <text evidence="3">The sequence shown here is derived from an EMBL/GenBank/DDBJ whole genome shotgun (WGS) entry which is preliminary data.</text>
</comment>
<dbReference type="AlphaFoldDB" id="A0A3S3STE1"/>
<feature type="non-terminal residue" evidence="3">
    <location>
        <position position="1"/>
    </location>
</feature>
<dbReference type="PANTHER" id="PTHR43830:SF3">
    <property type="entry name" value="PROTEIN PSP1"/>
    <property type="match status" value="1"/>
</dbReference>
<dbReference type="InterPro" id="IPR007557">
    <property type="entry name" value="PSP1_C"/>
</dbReference>
<dbReference type="Pfam" id="PF04468">
    <property type="entry name" value="PSP1"/>
    <property type="match status" value="1"/>
</dbReference>
<protein>
    <submittedName>
        <fullName evidence="3">Cell fate regulator YaaT, PSP1 superfamily (Controls sporulation, competence, biofilm development)</fullName>
    </submittedName>
</protein>
<dbReference type="GO" id="GO:0005737">
    <property type="term" value="C:cytoplasm"/>
    <property type="evidence" value="ECO:0007669"/>
    <property type="project" value="TreeGrafter"/>
</dbReference>
<accession>A0A3S3STE1</accession>
<sequence>FSDRHAGLSQRHKGEIFPAEFLKNSKSFTVPFILKKICRDITGKLYMTENKEPQSLEPLFNNSADVDHCGEKKYFYRIRFREQGQEYTALSSASDLCNGDVVMVEAEQCPEPVTVISRTAGVTEPDIKRGFSYKILRRANSEERKKYEYLPILEKQAASFCRECIKKHSLSMHLVRAERFFNGSKVIFYFTAENRVDFRELVKDLVQEFRTRVEMRQIGVRHETKMTGGIGACGRELCCTSFLQKFDSVSIKMAKTQDLPLNPAKISGVCNRLLCCLTYEFENYKNIKQEMPRVGRLLNYEGSVYRVVRIFALQGTVLAVSREEGELLMTEEQWRAATPVSRQVPKKGKTKVGKKTGQQKKGKKDETSD</sequence>
<evidence type="ECO:0000256" key="1">
    <source>
        <dbReference type="SAM" id="MobiDB-lite"/>
    </source>
</evidence>
<evidence type="ECO:0000259" key="2">
    <source>
        <dbReference type="PROSITE" id="PS51411"/>
    </source>
</evidence>
<dbReference type="Proteomes" id="UP000287615">
    <property type="component" value="Unassembled WGS sequence"/>
</dbReference>
<gene>
    <name evidence="3" type="ORF">VU00_12401</name>
</gene>
<reference evidence="3 4" key="1">
    <citation type="submission" date="2017-01" db="EMBL/GenBank/DDBJ databases">
        <title>The cable genome- insights into the physiology and evolution of filamentous bacteria capable of sulfide oxidation via long distance electron transfer.</title>
        <authorList>
            <person name="Schreiber L."/>
            <person name="Bjerg J.T."/>
            <person name="Boggild A."/>
            <person name="Van De Vossenberg J."/>
            <person name="Meysman F."/>
            <person name="Nielsen L.P."/>
            <person name="Schramm A."/>
            <person name="Kjeldsen K.U."/>
        </authorList>
    </citation>
    <scope>NUCLEOTIDE SEQUENCE [LARGE SCALE GENOMIC DNA]</scope>
    <source>
        <strain evidence="3">A3</strain>
    </source>
</reference>
<feature type="region of interest" description="Disordered" evidence="1">
    <location>
        <begin position="336"/>
        <end position="369"/>
    </location>
</feature>
<evidence type="ECO:0000313" key="3">
    <source>
        <dbReference type="EMBL" id="RWX49533.1"/>
    </source>
</evidence>
<dbReference type="NCBIfam" id="NF041131">
    <property type="entry name" value="RicT_YaaT_fam"/>
    <property type="match status" value="1"/>
</dbReference>
<name>A0A3S3STE1_9BACT</name>
<dbReference type="EMBL" id="MTKR01000240">
    <property type="protein sequence ID" value="RWX49533.1"/>
    <property type="molecule type" value="Genomic_DNA"/>
</dbReference>